<dbReference type="Proteomes" id="UP001178662">
    <property type="component" value="Chromosome"/>
</dbReference>
<reference evidence="2" key="1">
    <citation type="submission" date="2023-03" db="EMBL/GenBank/DDBJ databases">
        <title>Andean soil-derived lignocellulolytic bacterial consortium as a source of novel taxa and putative plastic-active enzymes.</title>
        <authorList>
            <person name="Diaz-Garcia L."/>
            <person name="Chuvochina M."/>
            <person name="Feuerriegel G."/>
            <person name="Bunk B."/>
            <person name="Sproer C."/>
            <person name="Streit W.R."/>
            <person name="Rodriguez L.M."/>
            <person name="Overmann J."/>
            <person name="Jimenez D.J."/>
        </authorList>
    </citation>
    <scope>NUCLEOTIDE SEQUENCE</scope>
    <source>
        <strain evidence="2">MAG 2441</strain>
    </source>
</reference>
<evidence type="ECO:0000256" key="1">
    <source>
        <dbReference type="SAM" id="Phobius"/>
    </source>
</evidence>
<feature type="transmembrane region" description="Helical" evidence="1">
    <location>
        <begin position="48"/>
        <end position="68"/>
    </location>
</feature>
<keyword evidence="1" id="KW-0472">Membrane</keyword>
<evidence type="ECO:0000313" key="3">
    <source>
        <dbReference type="Proteomes" id="UP001178662"/>
    </source>
</evidence>
<keyword evidence="3" id="KW-1185">Reference proteome</keyword>
<dbReference type="EMBL" id="CP119317">
    <property type="protein sequence ID" value="WEK54304.1"/>
    <property type="molecule type" value="Genomic_DNA"/>
</dbReference>
<protein>
    <submittedName>
        <fullName evidence="2">Uncharacterized protein</fullName>
    </submittedName>
</protein>
<organism evidence="2 3">
    <name type="scientific">Candidatus Cohnella colombiensis</name>
    <dbReference type="NCBI Taxonomy" id="3121368"/>
    <lineage>
        <taxon>Bacteria</taxon>
        <taxon>Bacillati</taxon>
        <taxon>Bacillota</taxon>
        <taxon>Bacilli</taxon>
        <taxon>Bacillales</taxon>
        <taxon>Paenibacillaceae</taxon>
        <taxon>Cohnella</taxon>
    </lineage>
</organism>
<name>A0AA95EWS4_9BACL</name>
<gene>
    <name evidence="2" type="ORF">P0Y55_17445</name>
</gene>
<keyword evidence="1" id="KW-0812">Transmembrane</keyword>
<keyword evidence="1" id="KW-1133">Transmembrane helix</keyword>
<dbReference type="AlphaFoldDB" id="A0AA95EWS4"/>
<proteinExistence type="predicted"/>
<accession>A0AA95EWS4</accession>
<evidence type="ECO:0000313" key="2">
    <source>
        <dbReference type="EMBL" id="WEK54304.1"/>
    </source>
</evidence>
<sequence>MSEHNQKPEWYKQLKTDEQFPGSTFTSEKMGKIERRIAKQQGARQSGWRIWTVMGGVVVIASIAFWLLNGQFGSGNGQTNHAPAGIENLPIESQSPIPVPSSMPEPTQIQIEDYPVDPYGPPFFYVIGDIETIPTPDRYQTFSEFVAEPDEPYSIAGAKGAYTLIVTKDRLSGWIPSWYLSSELENHVRVEKVNNPYVMMVGEPVTYSRYPDEPEPHGFVLWRGKVVQVVKEFGDDWVAVREMTYDSPYVGDKWLRRSDLQTYDKEKAREGYVDDLVQLYDETGKATMKLSFLAPVYINDEVGDRYLITSTGGVSGYMNKADFIPNPFIYEVLPDNYIGD</sequence>